<organism evidence="1 2">
    <name type="scientific">Tenebrio molitor</name>
    <name type="common">Yellow mealworm beetle</name>
    <dbReference type="NCBI Taxonomy" id="7067"/>
    <lineage>
        <taxon>Eukaryota</taxon>
        <taxon>Metazoa</taxon>
        <taxon>Ecdysozoa</taxon>
        <taxon>Arthropoda</taxon>
        <taxon>Hexapoda</taxon>
        <taxon>Insecta</taxon>
        <taxon>Pterygota</taxon>
        <taxon>Neoptera</taxon>
        <taxon>Endopterygota</taxon>
        <taxon>Coleoptera</taxon>
        <taxon>Polyphaga</taxon>
        <taxon>Cucujiformia</taxon>
        <taxon>Tenebrionidae</taxon>
        <taxon>Tenebrio</taxon>
    </lineage>
</organism>
<dbReference type="EMBL" id="JABDTM020020126">
    <property type="protein sequence ID" value="KAH0817184.1"/>
    <property type="molecule type" value="Genomic_DNA"/>
</dbReference>
<evidence type="ECO:0000313" key="1">
    <source>
        <dbReference type="EMBL" id="KAH0817184.1"/>
    </source>
</evidence>
<dbReference type="AlphaFoldDB" id="A0A8J6HM56"/>
<protein>
    <submittedName>
        <fullName evidence="1">Uncharacterized protein</fullName>
    </submittedName>
</protein>
<keyword evidence="2" id="KW-1185">Reference proteome</keyword>
<dbReference type="Proteomes" id="UP000719412">
    <property type="component" value="Unassembled WGS sequence"/>
</dbReference>
<gene>
    <name evidence="1" type="ORF">GEV33_005607</name>
</gene>
<reference evidence="1" key="2">
    <citation type="submission" date="2021-08" db="EMBL/GenBank/DDBJ databases">
        <authorList>
            <person name="Eriksson T."/>
        </authorList>
    </citation>
    <scope>NUCLEOTIDE SEQUENCE</scope>
    <source>
        <strain evidence="1">Stoneville</strain>
        <tissue evidence="1">Whole head</tissue>
    </source>
</reference>
<accession>A0A8J6HM56</accession>
<name>A0A8J6HM56_TENMO</name>
<sequence length="145" mass="16948">MPKVVSFRGKKQVGGIASGERGLNTTTVCCLKDYIFRPCQFLKENEMQLCYQLEPHLVNWKRYLIRDMFRNFSDPEDIVEQRLAYTATASNLNGEPPFLDILATMERNELQKRRRSGTHGTPSTRRVETVSIGIHFRQNLRQQWQ</sequence>
<reference evidence="1" key="1">
    <citation type="journal article" date="2020" name="J Insects Food Feed">
        <title>The yellow mealworm (Tenebrio molitor) genome: a resource for the emerging insects as food and feed industry.</title>
        <authorList>
            <person name="Eriksson T."/>
            <person name="Andere A."/>
            <person name="Kelstrup H."/>
            <person name="Emery V."/>
            <person name="Picard C."/>
        </authorList>
    </citation>
    <scope>NUCLEOTIDE SEQUENCE</scope>
    <source>
        <strain evidence="1">Stoneville</strain>
        <tissue evidence="1">Whole head</tissue>
    </source>
</reference>
<comment type="caution">
    <text evidence="1">The sequence shown here is derived from an EMBL/GenBank/DDBJ whole genome shotgun (WGS) entry which is preliminary data.</text>
</comment>
<evidence type="ECO:0000313" key="2">
    <source>
        <dbReference type="Proteomes" id="UP000719412"/>
    </source>
</evidence>
<proteinExistence type="predicted"/>